<proteinExistence type="predicted"/>
<dbReference type="RefSeq" id="WP_129580984.1">
    <property type="nucleotide sequence ID" value="NZ_CP012672.1"/>
</dbReference>
<organism evidence="1 2">
    <name type="scientific">Sorangium cellulosum</name>
    <name type="common">Polyangium cellulosum</name>
    <dbReference type="NCBI Taxonomy" id="56"/>
    <lineage>
        <taxon>Bacteria</taxon>
        <taxon>Pseudomonadati</taxon>
        <taxon>Myxococcota</taxon>
        <taxon>Polyangia</taxon>
        <taxon>Polyangiales</taxon>
        <taxon>Polyangiaceae</taxon>
        <taxon>Sorangium</taxon>
    </lineage>
</organism>
<name>A0A4P2R5Y9_SORCE</name>
<protein>
    <submittedName>
        <fullName evidence="1">Uncharacterized protein</fullName>
    </submittedName>
</protein>
<evidence type="ECO:0000313" key="1">
    <source>
        <dbReference type="EMBL" id="AUX38549.1"/>
    </source>
</evidence>
<gene>
    <name evidence="1" type="ORF">SOCE836_107960</name>
</gene>
<dbReference type="Proteomes" id="UP000295497">
    <property type="component" value="Chromosome"/>
</dbReference>
<evidence type="ECO:0000313" key="2">
    <source>
        <dbReference type="Proteomes" id="UP000295497"/>
    </source>
</evidence>
<dbReference type="EMBL" id="CP012672">
    <property type="protein sequence ID" value="AUX38549.1"/>
    <property type="molecule type" value="Genomic_DNA"/>
</dbReference>
<reference evidence="1 2" key="1">
    <citation type="submission" date="2015-09" db="EMBL/GenBank/DDBJ databases">
        <title>Sorangium comparison.</title>
        <authorList>
            <person name="Zaburannyi N."/>
            <person name="Bunk B."/>
            <person name="Overmann J."/>
            <person name="Mueller R."/>
        </authorList>
    </citation>
    <scope>NUCLEOTIDE SEQUENCE [LARGE SCALE GENOMIC DNA]</scope>
    <source>
        <strain evidence="1 2">So ce836</strain>
    </source>
</reference>
<sequence length="107" mass="12446">MGTEFRVQRSGGFRRDDIEPLLRSKSYRGFDENFKQYSFGFIGQASGHDVPEFTLWFDGPDLGITAYEMTSTAWEELSSLIQGFVREDPSVRITSWDDDEDMFSYFQ</sequence>
<dbReference type="AlphaFoldDB" id="A0A4P2R5Y9"/>
<accession>A0A4P2R5Y9</accession>